<dbReference type="AlphaFoldDB" id="A0AAV9G8K3"/>
<proteinExistence type="predicted"/>
<keyword evidence="2" id="KW-1185">Reference proteome</keyword>
<reference evidence="1" key="1">
    <citation type="journal article" date="2023" name="Mol. Phylogenet. Evol.">
        <title>Genome-scale phylogeny and comparative genomics of the fungal order Sordariales.</title>
        <authorList>
            <person name="Hensen N."/>
            <person name="Bonometti L."/>
            <person name="Westerberg I."/>
            <person name="Brannstrom I.O."/>
            <person name="Guillou S."/>
            <person name="Cros-Aarteil S."/>
            <person name="Calhoun S."/>
            <person name="Haridas S."/>
            <person name="Kuo A."/>
            <person name="Mondo S."/>
            <person name="Pangilinan J."/>
            <person name="Riley R."/>
            <person name="LaButti K."/>
            <person name="Andreopoulos B."/>
            <person name="Lipzen A."/>
            <person name="Chen C."/>
            <person name="Yan M."/>
            <person name="Daum C."/>
            <person name="Ng V."/>
            <person name="Clum A."/>
            <person name="Steindorff A."/>
            <person name="Ohm R.A."/>
            <person name="Martin F."/>
            <person name="Silar P."/>
            <person name="Natvig D.O."/>
            <person name="Lalanne C."/>
            <person name="Gautier V."/>
            <person name="Ament-Velasquez S.L."/>
            <person name="Kruys A."/>
            <person name="Hutchinson M.I."/>
            <person name="Powell A.J."/>
            <person name="Barry K."/>
            <person name="Miller A.N."/>
            <person name="Grigoriev I.V."/>
            <person name="Debuchy R."/>
            <person name="Gladieux P."/>
            <person name="Hiltunen Thoren M."/>
            <person name="Johannesson H."/>
        </authorList>
    </citation>
    <scope>NUCLEOTIDE SEQUENCE</scope>
    <source>
        <strain evidence="1">PSN243</strain>
    </source>
</reference>
<evidence type="ECO:0000313" key="2">
    <source>
        <dbReference type="Proteomes" id="UP001321760"/>
    </source>
</evidence>
<name>A0AAV9G8K3_9PEZI</name>
<protein>
    <submittedName>
        <fullName evidence="1">Uncharacterized protein</fullName>
    </submittedName>
</protein>
<dbReference type="Proteomes" id="UP001321760">
    <property type="component" value="Unassembled WGS sequence"/>
</dbReference>
<dbReference type="EMBL" id="MU865977">
    <property type="protein sequence ID" value="KAK4444438.1"/>
    <property type="molecule type" value="Genomic_DNA"/>
</dbReference>
<comment type="caution">
    <text evidence="1">The sequence shown here is derived from an EMBL/GenBank/DDBJ whole genome shotgun (WGS) entry which is preliminary data.</text>
</comment>
<gene>
    <name evidence="1" type="ORF">QBC34DRAFT_184363</name>
</gene>
<reference evidence="1" key="2">
    <citation type="submission" date="2023-05" db="EMBL/GenBank/DDBJ databases">
        <authorList>
            <consortium name="Lawrence Berkeley National Laboratory"/>
            <person name="Steindorff A."/>
            <person name="Hensen N."/>
            <person name="Bonometti L."/>
            <person name="Westerberg I."/>
            <person name="Brannstrom I.O."/>
            <person name="Guillou S."/>
            <person name="Cros-Aarteil S."/>
            <person name="Calhoun S."/>
            <person name="Haridas S."/>
            <person name="Kuo A."/>
            <person name="Mondo S."/>
            <person name="Pangilinan J."/>
            <person name="Riley R."/>
            <person name="Labutti K."/>
            <person name="Andreopoulos B."/>
            <person name="Lipzen A."/>
            <person name="Chen C."/>
            <person name="Yanf M."/>
            <person name="Daum C."/>
            <person name="Ng V."/>
            <person name="Clum A."/>
            <person name="Ohm R."/>
            <person name="Martin F."/>
            <person name="Silar P."/>
            <person name="Natvig D."/>
            <person name="Lalanne C."/>
            <person name="Gautier V."/>
            <person name="Ament-Velasquez S.L."/>
            <person name="Kruys A."/>
            <person name="Hutchinson M.I."/>
            <person name="Powell A.J."/>
            <person name="Barry K."/>
            <person name="Miller A.N."/>
            <person name="Grigoriev I.V."/>
            <person name="Debuchy R."/>
            <person name="Gladieux P."/>
            <person name="Thoren M.H."/>
            <person name="Johannesson H."/>
        </authorList>
    </citation>
    <scope>NUCLEOTIDE SEQUENCE</scope>
    <source>
        <strain evidence="1">PSN243</strain>
    </source>
</reference>
<organism evidence="1 2">
    <name type="scientific">Podospora aff. communis PSN243</name>
    <dbReference type="NCBI Taxonomy" id="3040156"/>
    <lineage>
        <taxon>Eukaryota</taxon>
        <taxon>Fungi</taxon>
        <taxon>Dikarya</taxon>
        <taxon>Ascomycota</taxon>
        <taxon>Pezizomycotina</taxon>
        <taxon>Sordariomycetes</taxon>
        <taxon>Sordariomycetidae</taxon>
        <taxon>Sordariales</taxon>
        <taxon>Podosporaceae</taxon>
        <taxon>Podospora</taxon>
    </lineage>
</organism>
<accession>A0AAV9G8K3</accession>
<evidence type="ECO:0000313" key="1">
    <source>
        <dbReference type="EMBL" id="KAK4444438.1"/>
    </source>
</evidence>
<sequence>MPIGILEAGNVWLIREGPRYRIDQTSNRRLATIRSFWLPALRSVLDPLPKGDVKPHDYFQLLEGSSLSGKLRRLVLESAGYDVLACRMRKEPGDLPLAAAFEFPSDHIVWISA</sequence>